<evidence type="ECO:0008006" key="5">
    <source>
        <dbReference type="Google" id="ProtNLM"/>
    </source>
</evidence>
<feature type="transmembrane region" description="Helical" evidence="2">
    <location>
        <begin position="28"/>
        <end position="45"/>
    </location>
</feature>
<organism evidence="3 4">
    <name type="scientific">Olea europaea subsp. europaea</name>
    <dbReference type="NCBI Taxonomy" id="158383"/>
    <lineage>
        <taxon>Eukaryota</taxon>
        <taxon>Viridiplantae</taxon>
        <taxon>Streptophyta</taxon>
        <taxon>Embryophyta</taxon>
        <taxon>Tracheophyta</taxon>
        <taxon>Spermatophyta</taxon>
        <taxon>Magnoliopsida</taxon>
        <taxon>eudicotyledons</taxon>
        <taxon>Gunneridae</taxon>
        <taxon>Pentapetalae</taxon>
        <taxon>asterids</taxon>
        <taxon>lamiids</taxon>
        <taxon>Lamiales</taxon>
        <taxon>Oleaceae</taxon>
        <taxon>Oleeae</taxon>
        <taxon>Olea</taxon>
    </lineage>
</organism>
<keyword evidence="4" id="KW-1185">Reference proteome</keyword>
<dbReference type="Gramene" id="OE9A052546T2">
    <property type="protein sequence ID" value="OE9A052546C2"/>
    <property type="gene ID" value="OE9A052546"/>
</dbReference>
<dbReference type="Proteomes" id="UP000594638">
    <property type="component" value="Unassembled WGS sequence"/>
</dbReference>
<dbReference type="Gramene" id="OE9A052546T1">
    <property type="protein sequence ID" value="OE9A052546C1"/>
    <property type="gene ID" value="OE9A052546"/>
</dbReference>
<feature type="compositionally biased region" description="Polar residues" evidence="1">
    <location>
        <begin position="105"/>
        <end position="120"/>
    </location>
</feature>
<feature type="region of interest" description="Disordered" evidence="1">
    <location>
        <begin position="105"/>
        <end position="140"/>
    </location>
</feature>
<keyword evidence="2" id="KW-0812">Transmembrane</keyword>
<evidence type="ECO:0000256" key="1">
    <source>
        <dbReference type="SAM" id="MobiDB-lite"/>
    </source>
</evidence>
<protein>
    <recommendedName>
        <fullName evidence="5">Glycine-rich protein</fullName>
    </recommendedName>
</protein>
<name>A0A8S0T030_OLEEU</name>
<accession>A0A8S0T030</accession>
<dbReference type="AlphaFoldDB" id="A0A8S0T030"/>
<feature type="region of interest" description="Disordered" evidence="1">
    <location>
        <begin position="72"/>
        <end position="93"/>
    </location>
</feature>
<keyword evidence="2" id="KW-1133">Transmembrane helix</keyword>
<evidence type="ECO:0000313" key="3">
    <source>
        <dbReference type="EMBL" id="CAA2996866.1"/>
    </source>
</evidence>
<dbReference type="OrthoDB" id="2753707at2759"/>
<sequence length="140" mass="15217">MIFELLLFTLILAKHIFSHILALMAFLHANRVFLMAVFMAILLIISTKMANASISDANPEIPRGRRLLESGYSTTGRGGYNSDEGYTTNGRGGYNRRLLENGYSTTGRGAYNSENGYSTNGRGGYNSEGGYTATGHGGYN</sequence>
<gene>
    <name evidence="3" type="ORF">OLEA9_A052546</name>
</gene>
<reference evidence="3 4" key="1">
    <citation type="submission" date="2019-12" db="EMBL/GenBank/DDBJ databases">
        <authorList>
            <person name="Alioto T."/>
            <person name="Alioto T."/>
            <person name="Gomez Garrido J."/>
        </authorList>
    </citation>
    <scope>NUCLEOTIDE SEQUENCE [LARGE SCALE GENOMIC DNA]</scope>
</reference>
<dbReference type="EMBL" id="CACTIH010005536">
    <property type="protein sequence ID" value="CAA2996866.1"/>
    <property type="molecule type" value="Genomic_DNA"/>
</dbReference>
<evidence type="ECO:0000256" key="2">
    <source>
        <dbReference type="SAM" id="Phobius"/>
    </source>
</evidence>
<comment type="caution">
    <text evidence="3">The sequence shown here is derived from an EMBL/GenBank/DDBJ whole genome shotgun (WGS) entry which is preliminary data.</text>
</comment>
<evidence type="ECO:0000313" key="4">
    <source>
        <dbReference type="Proteomes" id="UP000594638"/>
    </source>
</evidence>
<proteinExistence type="predicted"/>
<keyword evidence="2" id="KW-0472">Membrane</keyword>